<dbReference type="AlphaFoldDB" id="A0A6J6CFB9"/>
<feature type="domain" description="AMP-dependent synthetase/ligase" evidence="2">
    <location>
        <begin position="46"/>
        <end position="227"/>
    </location>
</feature>
<comment type="similarity">
    <text evidence="1">Belongs to the ATP-dependent AMP-binding enzyme family.</text>
</comment>
<dbReference type="PANTHER" id="PTHR43201">
    <property type="entry name" value="ACYL-COA SYNTHETASE"/>
    <property type="match status" value="1"/>
</dbReference>
<feature type="domain" description="AMP-binding enzyme C-terminal" evidence="3">
    <location>
        <begin position="289"/>
        <end position="360"/>
    </location>
</feature>
<evidence type="ECO:0000313" key="6">
    <source>
        <dbReference type="EMBL" id="CAB4642976.1"/>
    </source>
</evidence>
<dbReference type="GO" id="GO:0006631">
    <property type="term" value="P:fatty acid metabolic process"/>
    <property type="evidence" value="ECO:0007669"/>
    <property type="project" value="TreeGrafter"/>
</dbReference>
<dbReference type="EMBL" id="CAEZWA010000065">
    <property type="protein sequence ID" value="CAB4642976.1"/>
    <property type="molecule type" value="Genomic_DNA"/>
</dbReference>
<evidence type="ECO:0000259" key="3">
    <source>
        <dbReference type="Pfam" id="PF13193"/>
    </source>
</evidence>
<dbReference type="InterPro" id="IPR045851">
    <property type="entry name" value="AMP-bd_C_sf"/>
</dbReference>
<reference evidence="4" key="1">
    <citation type="submission" date="2020-05" db="EMBL/GenBank/DDBJ databases">
        <authorList>
            <person name="Chiriac C."/>
            <person name="Salcher M."/>
            <person name="Ghai R."/>
            <person name="Kavagutti S V."/>
        </authorList>
    </citation>
    <scope>NUCLEOTIDE SEQUENCE</scope>
</reference>
<evidence type="ECO:0000313" key="4">
    <source>
        <dbReference type="EMBL" id="CAB4548899.1"/>
    </source>
</evidence>
<dbReference type="PANTHER" id="PTHR43201:SF8">
    <property type="entry name" value="ACYL-COA SYNTHETASE FAMILY MEMBER 3"/>
    <property type="match status" value="1"/>
</dbReference>
<dbReference type="Gene3D" id="3.40.50.12780">
    <property type="entry name" value="N-terminal domain of ligase-like"/>
    <property type="match status" value="1"/>
</dbReference>
<dbReference type="GO" id="GO:0031956">
    <property type="term" value="F:medium-chain fatty acid-CoA ligase activity"/>
    <property type="evidence" value="ECO:0007669"/>
    <property type="project" value="TreeGrafter"/>
</dbReference>
<dbReference type="InterPro" id="IPR042099">
    <property type="entry name" value="ANL_N_sf"/>
</dbReference>
<dbReference type="SUPFAM" id="SSF56801">
    <property type="entry name" value="Acetyl-CoA synthetase-like"/>
    <property type="match status" value="1"/>
</dbReference>
<dbReference type="Pfam" id="PF13193">
    <property type="entry name" value="AMP-binding_C"/>
    <property type="match status" value="1"/>
</dbReference>
<accession>A0A6J6CFB9</accession>
<protein>
    <submittedName>
        <fullName evidence="4">Unannotated protein</fullName>
    </submittedName>
</protein>
<dbReference type="Pfam" id="PF00501">
    <property type="entry name" value="AMP-binding"/>
    <property type="match status" value="1"/>
</dbReference>
<dbReference type="InterPro" id="IPR025110">
    <property type="entry name" value="AMP-bd_C"/>
</dbReference>
<dbReference type="InterPro" id="IPR000873">
    <property type="entry name" value="AMP-dep_synth/lig_dom"/>
</dbReference>
<evidence type="ECO:0000259" key="2">
    <source>
        <dbReference type="Pfam" id="PF00501"/>
    </source>
</evidence>
<sequence length="374" mass="39703">MTRALKIVPANDTFAALIAFADVLDGKSALFISGPEVNGVKPEIAELPDTVSDDTALILETSGSTGTPKRISISREALIASAKASSFALDADETSSQWLLALPINYIAGANVLIRSMMAGSQPVIMNTSLPFTAEAFARMASQMKAEKRFTSLVPTQLGRLAQAIDQDEFLLEQMRRFDAILVGGQAVDYQLLGRLEALGINVVTTYGLTETSGGCVYNGIPIGDTQFKLFDDRVSIKGSVLANVETDADGFFATQDAGLVDESGRLAILGRIDRVINSGGIKVSLDRVEQLAARVTGVVDVAATAINDVEWGQRVGIAYLGSPEVADDIAKALANDLGPAGKPIRLLRVDKIPKTSSSKNNLEAVAKLFEEIN</sequence>
<dbReference type="EMBL" id="CAEZSZ010000007">
    <property type="protein sequence ID" value="CAB4548899.1"/>
    <property type="molecule type" value="Genomic_DNA"/>
</dbReference>
<dbReference type="EMBL" id="CAEZVO010000053">
    <property type="protein sequence ID" value="CAB4632859.1"/>
    <property type="molecule type" value="Genomic_DNA"/>
</dbReference>
<evidence type="ECO:0000313" key="5">
    <source>
        <dbReference type="EMBL" id="CAB4632859.1"/>
    </source>
</evidence>
<proteinExistence type="inferred from homology"/>
<gene>
    <name evidence="4" type="ORF">UFOPK1561_00120</name>
    <name evidence="5" type="ORF">UFOPK2044_00499</name>
    <name evidence="6" type="ORF">UFOPK2165_00468</name>
</gene>
<dbReference type="Gene3D" id="3.30.300.30">
    <property type="match status" value="1"/>
</dbReference>
<name>A0A6J6CFB9_9ZZZZ</name>
<evidence type="ECO:0000256" key="1">
    <source>
        <dbReference type="ARBA" id="ARBA00006432"/>
    </source>
</evidence>
<organism evidence="4">
    <name type="scientific">freshwater metagenome</name>
    <dbReference type="NCBI Taxonomy" id="449393"/>
    <lineage>
        <taxon>unclassified sequences</taxon>
        <taxon>metagenomes</taxon>
        <taxon>ecological metagenomes</taxon>
    </lineage>
</organism>